<proteinExistence type="predicted"/>
<organism evidence="2 3">
    <name type="scientific">Maridesulfovibrio hydrothermalis AM13 = DSM 14728</name>
    <dbReference type="NCBI Taxonomy" id="1121451"/>
    <lineage>
        <taxon>Bacteria</taxon>
        <taxon>Pseudomonadati</taxon>
        <taxon>Thermodesulfobacteriota</taxon>
        <taxon>Desulfovibrionia</taxon>
        <taxon>Desulfovibrionales</taxon>
        <taxon>Desulfovibrionaceae</taxon>
        <taxon>Maridesulfovibrio</taxon>
    </lineage>
</organism>
<dbReference type="RefSeq" id="WP_015337561.1">
    <property type="nucleotide sequence ID" value="NC_020055.1"/>
</dbReference>
<name>L0RDV9_9BACT</name>
<evidence type="ECO:0000256" key="1">
    <source>
        <dbReference type="SAM" id="MobiDB-lite"/>
    </source>
</evidence>
<keyword evidence="3" id="KW-1185">Reference proteome</keyword>
<gene>
    <name evidence="2" type="ORF">DESAM_22696</name>
</gene>
<dbReference type="OrthoDB" id="5471843at2"/>
<dbReference type="KEGG" id="dhy:DESAM_22696"/>
<feature type="region of interest" description="Disordered" evidence="1">
    <location>
        <begin position="1"/>
        <end position="20"/>
    </location>
</feature>
<dbReference type="HOGENOM" id="CLU_1000126_0_0_7"/>
<dbReference type="PATRIC" id="fig|1121451.3.peg.2907"/>
<evidence type="ECO:0000313" key="3">
    <source>
        <dbReference type="Proteomes" id="UP000010808"/>
    </source>
</evidence>
<dbReference type="AlphaFoldDB" id="L0RDV9"/>
<protein>
    <submittedName>
        <fullName evidence="2">Uncharacterized protein</fullName>
    </submittedName>
</protein>
<dbReference type="EMBL" id="FO203522">
    <property type="protein sequence ID" value="CCO24963.1"/>
    <property type="molecule type" value="Genomic_DNA"/>
</dbReference>
<reference evidence="2 3" key="1">
    <citation type="submission" date="2012-10" db="EMBL/GenBank/DDBJ databases">
        <authorList>
            <person name="Genoscope - CEA"/>
        </authorList>
    </citation>
    <scope>NUCLEOTIDE SEQUENCE [LARGE SCALE GENOMIC DNA]</scope>
    <source>
        <strain evidence="3">AM13 / DSM 14728</strain>
    </source>
</reference>
<evidence type="ECO:0000313" key="2">
    <source>
        <dbReference type="EMBL" id="CCO24963.1"/>
    </source>
</evidence>
<dbReference type="Proteomes" id="UP000010808">
    <property type="component" value="Chromosome"/>
</dbReference>
<sequence length="278" mass="31690">MKISRYGGRQFKGGSGDSSERSAIFRKSYKVGEIIQGILLKWEHEKLGWVQIEDQKLLANIQTSPSPGDTLIFLVQQLYPDIILKELSRDDLNANGVYLNPTDVTRQFVTKRAAFESEARSVFNDIQKNKIASAAERLKLFMVLLDQKPEYLKMFLETLKCVTDLNSILKSTKLFYMPWLVPSAHNQEIVLKVKEDTDNPDNSFYELLYALDLPPSRPARFRIMYKKPQCGFKLLADDQNLKALLAGNFEENFPEFIGVERIPQQSAGGFLSELLNAS</sequence>
<dbReference type="eggNOG" id="ENOG5031B9X">
    <property type="taxonomic scope" value="Bacteria"/>
</dbReference>
<accession>L0RDV9</accession>